<reference evidence="3" key="3">
    <citation type="submission" date="2024-02" db="EMBL/GenBank/DDBJ databases">
        <title>Comparative genomics of Cryptococcus and Kwoniella reveals pathogenesis evolution and contrasting modes of karyotype evolution via chromosome fusion or intercentromeric recombination.</title>
        <authorList>
            <person name="Coelho M.A."/>
            <person name="David-Palma M."/>
            <person name="Shea T."/>
            <person name="Bowers K."/>
            <person name="McGinley-Smith S."/>
            <person name="Mohammad A.W."/>
            <person name="Gnirke A."/>
            <person name="Yurkov A.M."/>
            <person name="Nowrousian M."/>
            <person name="Sun S."/>
            <person name="Cuomo C.A."/>
            <person name="Heitman J."/>
        </authorList>
    </citation>
    <scope>NUCLEOTIDE SEQUENCE</scope>
    <source>
        <strain evidence="3">CBS 10117</strain>
    </source>
</reference>
<evidence type="ECO:0000313" key="3">
    <source>
        <dbReference type="EMBL" id="WWC61369.1"/>
    </source>
</evidence>
<evidence type="ECO:0000313" key="4">
    <source>
        <dbReference type="Proteomes" id="UP000078595"/>
    </source>
</evidence>
<feature type="region of interest" description="Disordered" evidence="1">
    <location>
        <begin position="35"/>
        <end position="74"/>
    </location>
</feature>
<organism evidence="2">
    <name type="scientific">Kwoniella dejecticola CBS 10117</name>
    <dbReference type="NCBI Taxonomy" id="1296121"/>
    <lineage>
        <taxon>Eukaryota</taxon>
        <taxon>Fungi</taxon>
        <taxon>Dikarya</taxon>
        <taxon>Basidiomycota</taxon>
        <taxon>Agaricomycotina</taxon>
        <taxon>Tremellomycetes</taxon>
        <taxon>Tremellales</taxon>
        <taxon>Cryptococcaceae</taxon>
        <taxon>Kwoniella</taxon>
    </lineage>
</organism>
<sequence>MPSADSTVHSSSKSDGALSMMASWASSARARNSIICREDTESPDDPEEGHSSLCFSTDTQQSSGRRSTSSAGNGYSRPVPTIYYLAPFSKEQLSPYQPHLSFMLKRQGHGITSPASSHQVIECMKIIDAVQFTVADRKAGSSLPTGTGTTNPSYVPPKLYCFPSSDGFSLIPYHSNATNRSTMNQLKGDVEDTLTRHNKAGFRGHFGSKALTKLAFYEASTRRMVNLQVHQARTAAGLPEDAPDYAVEWRDAEFRDALAQVYPQIKEGRKMLNDGLSVEMVQLLEGD</sequence>
<reference evidence="3" key="2">
    <citation type="submission" date="2013-07" db="EMBL/GenBank/DDBJ databases">
        <authorList>
            <consortium name="The Broad Institute Genome Sequencing Platform"/>
            <person name="Cuomo C."/>
            <person name="Litvintseva A."/>
            <person name="Chen Y."/>
            <person name="Heitman J."/>
            <person name="Sun S."/>
            <person name="Springer D."/>
            <person name="Dromer F."/>
            <person name="Young S.K."/>
            <person name="Zeng Q."/>
            <person name="Gargeya S."/>
            <person name="Fitzgerald M."/>
            <person name="Abouelleil A."/>
            <person name="Alvarado L."/>
            <person name="Berlin A.M."/>
            <person name="Chapman S.B."/>
            <person name="Dewar J."/>
            <person name="Goldberg J."/>
            <person name="Griggs A."/>
            <person name="Gujja S."/>
            <person name="Hansen M."/>
            <person name="Howarth C."/>
            <person name="Imamovic A."/>
            <person name="Larimer J."/>
            <person name="McCowan C."/>
            <person name="Murphy C."/>
            <person name="Pearson M."/>
            <person name="Priest M."/>
            <person name="Roberts A."/>
            <person name="Saif S."/>
            <person name="Shea T."/>
            <person name="Sykes S."/>
            <person name="Wortman J."/>
            <person name="Nusbaum C."/>
            <person name="Birren B."/>
        </authorList>
    </citation>
    <scope>NUCLEOTIDE SEQUENCE</scope>
    <source>
        <strain evidence="3">CBS 10117</strain>
    </source>
</reference>
<dbReference type="EMBL" id="KI894030">
    <property type="protein sequence ID" value="OBR86247.1"/>
    <property type="molecule type" value="Genomic_DNA"/>
</dbReference>
<feature type="compositionally biased region" description="Low complexity" evidence="1">
    <location>
        <begin position="56"/>
        <end position="70"/>
    </location>
</feature>
<dbReference type="GeneID" id="28967666"/>
<keyword evidence="4" id="KW-1185">Reference proteome</keyword>
<accession>A0A1A6A865</accession>
<gene>
    <name evidence="2" type="ORF">I303_03967</name>
    <name evidence="3" type="ORF">I303_103950</name>
</gene>
<protein>
    <submittedName>
        <fullName evidence="2">Uncharacterized protein</fullName>
    </submittedName>
</protein>
<reference evidence="2" key="1">
    <citation type="submission" date="2013-07" db="EMBL/GenBank/DDBJ databases">
        <title>The Genome Sequence of Cryptococcus dejecticola CBS10117.</title>
        <authorList>
            <consortium name="The Broad Institute Genome Sequencing Platform"/>
            <person name="Cuomo C."/>
            <person name="Litvintseva A."/>
            <person name="Chen Y."/>
            <person name="Heitman J."/>
            <person name="Sun S."/>
            <person name="Springer D."/>
            <person name="Dromer F."/>
            <person name="Young S.K."/>
            <person name="Zeng Q."/>
            <person name="Gargeya S."/>
            <person name="Fitzgerald M."/>
            <person name="Abouelleil A."/>
            <person name="Alvarado L."/>
            <person name="Berlin A.M."/>
            <person name="Chapman S.B."/>
            <person name="Dewar J."/>
            <person name="Goldberg J."/>
            <person name="Griggs A."/>
            <person name="Gujja S."/>
            <person name="Hansen M."/>
            <person name="Howarth C."/>
            <person name="Imamovic A."/>
            <person name="Larimer J."/>
            <person name="McCowan C."/>
            <person name="Murphy C."/>
            <person name="Pearson M."/>
            <person name="Priest M."/>
            <person name="Roberts A."/>
            <person name="Saif S."/>
            <person name="Shea T."/>
            <person name="Sykes S."/>
            <person name="Wortman J."/>
            <person name="Nusbaum C."/>
            <person name="Birren B."/>
        </authorList>
    </citation>
    <scope>NUCLEOTIDE SEQUENCE [LARGE SCALE GENOMIC DNA]</scope>
    <source>
        <strain evidence="2">CBS 10117</strain>
    </source>
</reference>
<dbReference type="KEGG" id="kdj:28967666"/>
<evidence type="ECO:0000256" key="1">
    <source>
        <dbReference type="SAM" id="MobiDB-lite"/>
    </source>
</evidence>
<proteinExistence type="predicted"/>
<dbReference type="VEuPathDB" id="FungiDB:I303_03967"/>
<dbReference type="RefSeq" id="XP_018264089.1">
    <property type="nucleotide sequence ID" value="XM_018407281.1"/>
</dbReference>
<evidence type="ECO:0000313" key="2">
    <source>
        <dbReference type="EMBL" id="OBR86247.1"/>
    </source>
</evidence>
<dbReference type="Proteomes" id="UP000078595">
    <property type="component" value="Chromosome 4"/>
</dbReference>
<name>A0A1A6A865_9TREE</name>
<dbReference type="EMBL" id="CP144533">
    <property type="protein sequence ID" value="WWC61369.1"/>
    <property type="molecule type" value="Genomic_DNA"/>
</dbReference>
<dbReference type="AlphaFoldDB" id="A0A1A6A865"/>